<protein>
    <submittedName>
        <fullName evidence="2">Uncharacterized protein</fullName>
    </submittedName>
</protein>
<name>A0A0F9NW31_9ZZZZ</name>
<evidence type="ECO:0000256" key="1">
    <source>
        <dbReference type="SAM" id="Coils"/>
    </source>
</evidence>
<gene>
    <name evidence="2" type="ORF">LCGC14_0919350</name>
</gene>
<evidence type="ECO:0000313" key="2">
    <source>
        <dbReference type="EMBL" id="KKN22034.1"/>
    </source>
</evidence>
<reference evidence="2" key="1">
    <citation type="journal article" date="2015" name="Nature">
        <title>Complex archaea that bridge the gap between prokaryotes and eukaryotes.</title>
        <authorList>
            <person name="Spang A."/>
            <person name="Saw J.H."/>
            <person name="Jorgensen S.L."/>
            <person name="Zaremba-Niedzwiedzka K."/>
            <person name="Martijn J."/>
            <person name="Lind A.E."/>
            <person name="van Eijk R."/>
            <person name="Schleper C."/>
            <person name="Guy L."/>
            <person name="Ettema T.J."/>
        </authorList>
    </citation>
    <scope>NUCLEOTIDE SEQUENCE</scope>
</reference>
<feature type="coiled-coil region" evidence="1">
    <location>
        <begin position="66"/>
        <end position="102"/>
    </location>
</feature>
<sequence length="154" mass="16246">MSEETKKIAEDKVAALKEKTAEEAIDAATTIVPTGDVKPAAPGETAPAASITEEERAQLAEAWHEVRAAKNAVVALQAEAGRLDAERRVAEAEARAQSAVGQQLEQVVQRRLEQLRQKYNIPDGWQIDSKSGLVAEAPAKDATAGVVGAAVPAQ</sequence>
<comment type="caution">
    <text evidence="2">The sequence shown here is derived from an EMBL/GenBank/DDBJ whole genome shotgun (WGS) entry which is preliminary data.</text>
</comment>
<dbReference type="EMBL" id="LAZR01003098">
    <property type="protein sequence ID" value="KKN22034.1"/>
    <property type="molecule type" value="Genomic_DNA"/>
</dbReference>
<keyword evidence="1" id="KW-0175">Coiled coil</keyword>
<accession>A0A0F9NW31</accession>
<dbReference type="AlphaFoldDB" id="A0A0F9NW31"/>
<proteinExistence type="predicted"/>
<organism evidence="2">
    <name type="scientific">marine sediment metagenome</name>
    <dbReference type="NCBI Taxonomy" id="412755"/>
    <lineage>
        <taxon>unclassified sequences</taxon>
        <taxon>metagenomes</taxon>
        <taxon>ecological metagenomes</taxon>
    </lineage>
</organism>